<evidence type="ECO:0000313" key="3">
    <source>
        <dbReference type="Proteomes" id="UP000664940"/>
    </source>
</evidence>
<evidence type="ECO:0000313" key="2">
    <source>
        <dbReference type="EMBL" id="KAF6095185.1"/>
    </source>
</evidence>
<feature type="region of interest" description="Disordered" evidence="1">
    <location>
        <begin position="141"/>
        <end position="192"/>
    </location>
</feature>
<name>A0A834DT80_9CHIR</name>
<feature type="compositionally biased region" description="Basic and acidic residues" evidence="1">
    <location>
        <begin position="175"/>
        <end position="184"/>
    </location>
</feature>
<feature type="region of interest" description="Disordered" evidence="1">
    <location>
        <begin position="30"/>
        <end position="85"/>
    </location>
</feature>
<dbReference type="AlphaFoldDB" id="A0A834DT80"/>
<dbReference type="EMBL" id="JABVXQ010000008">
    <property type="protein sequence ID" value="KAF6095185.1"/>
    <property type="molecule type" value="Genomic_DNA"/>
</dbReference>
<comment type="caution">
    <text evidence="2">The sequence shown here is derived from an EMBL/GenBank/DDBJ whole genome shotgun (WGS) entry which is preliminary data.</text>
</comment>
<organism evidence="2 3">
    <name type="scientific">Phyllostomus discolor</name>
    <name type="common">pale spear-nosed bat</name>
    <dbReference type="NCBI Taxonomy" id="89673"/>
    <lineage>
        <taxon>Eukaryota</taxon>
        <taxon>Metazoa</taxon>
        <taxon>Chordata</taxon>
        <taxon>Craniata</taxon>
        <taxon>Vertebrata</taxon>
        <taxon>Euteleostomi</taxon>
        <taxon>Mammalia</taxon>
        <taxon>Eutheria</taxon>
        <taxon>Laurasiatheria</taxon>
        <taxon>Chiroptera</taxon>
        <taxon>Yangochiroptera</taxon>
        <taxon>Phyllostomidae</taxon>
        <taxon>Phyllostominae</taxon>
        <taxon>Phyllostomus</taxon>
    </lineage>
</organism>
<reference evidence="2 3" key="1">
    <citation type="journal article" date="2020" name="Nature">
        <title>Six reference-quality genomes reveal evolution of bat adaptations.</title>
        <authorList>
            <person name="Jebb D."/>
            <person name="Huang Z."/>
            <person name="Pippel M."/>
            <person name="Hughes G.M."/>
            <person name="Lavrichenko K."/>
            <person name="Devanna P."/>
            <person name="Winkler S."/>
            <person name="Jermiin L.S."/>
            <person name="Skirmuntt E.C."/>
            <person name="Katzourakis A."/>
            <person name="Burkitt-Gray L."/>
            <person name="Ray D.A."/>
            <person name="Sullivan K.A.M."/>
            <person name="Roscito J.G."/>
            <person name="Kirilenko B.M."/>
            <person name="Davalos L.M."/>
            <person name="Corthals A.P."/>
            <person name="Power M.L."/>
            <person name="Jones G."/>
            <person name="Ransome R.D."/>
            <person name="Dechmann D.K.N."/>
            <person name="Locatelli A.G."/>
            <person name="Puechmaille S.J."/>
            <person name="Fedrigo O."/>
            <person name="Jarvis E.D."/>
            <person name="Hiller M."/>
            <person name="Vernes S.C."/>
            <person name="Myers E.W."/>
            <person name="Teeling E.C."/>
        </authorList>
    </citation>
    <scope>NUCLEOTIDE SEQUENCE [LARGE SCALE GENOMIC DNA]</scope>
    <source>
        <strain evidence="2">Bat1K_MPI-CBG_1</strain>
    </source>
</reference>
<feature type="compositionally biased region" description="Basic residues" evidence="1">
    <location>
        <begin position="159"/>
        <end position="174"/>
    </location>
</feature>
<sequence length="192" mass="20798">MFVSPGVRTPVLPVGRLACVCVHTRGTRQSGYKSLTKPPHSPHSTPPPPTVFGDHRPDVCPSPSAFPRTHTRHVGSRGAQRPARVPAERALQRHGCVLGEPAAVLPTLSGPICGHSTTCPGSRLSNIRVFPVWGWGNRAAPGDGWVSALDRTKTQTKGSGRRRRHSRPEPRRRKENSGRAEKEPAGTWEEAA</sequence>
<accession>A0A834DT80</accession>
<proteinExistence type="predicted"/>
<protein>
    <submittedName>
        <fullName evidence="2">Uncharacterized protein</fullName>
    </submittedName>
</protein>
<evidence type="ECO:0000256" key="1">
    <source>
        <dbReference type="SAM" id="MobiDB-lite"/>
    </source>
</evidence>
<gene>
    <name evidence="2" type="ORF">HJG60_012152</name>
</gene>
<feature type="compositionally biased region" description="Pro residues" evidence="1">
    <location>
        <begin position="39"/>
        <end position="50"/>
    </location>
</feature>
<dbReference type="Proteomes" id="UP000664940">
    <property type="component" value="Unassembled WGS sequence"/>
</dbReference>